<dbReference type="PANTHER" id="PTHR35526">
    <property type="entry name" value="ANTI-SIGMA-F FACTOR RSBW-RELATED"/>
    <property type="match status" value="1"/>
</dbReference>
<dbReference type="CDD" id="cd16936">
    <property type="entry name" value="HATPase_RsbW-like"/>
    <property type="match status" value="1"/>
</dbReference>
<name>A0ABS6CK21_9ACTN</name>
<dbReference type="GO" id="GO:0005524">
    <property type="term" value="F:ATP binding"/>
    <property type="evidence" value="ECO:0007669"/>
    <property type="project" value="UniProtKB-KW"/>
</dbReference>
<dbReference type="PANTHER" id="PTHR35526:SF3">
    <property type="entry name" value="ANTI-SIGMA-F FACTOR RSBW"/>
    <property type="match status" value="1"/>
</dbReference>
<organism evidence="3 4">
    <name type="scientific">Streptomyces niphimycinicus</name>
    <dbReference type="NCBI Taxonomy" id="2842201"/>
    <lineage>
        <taxon>Bacteria</taxon>
        <taxon>Bacillati</taxon>
        <taxon>Actinomycetota</taxon>
        <taxon>Actinomycetes</taxon>
        <taxon>Kitasatosporales</taxon>
        <taxon>Streptomycetaceae</taxon>
        <taxon>Streptomyces</taxon>
    </lineage>
</organism>
<feature type="compositionally biased region" description="Low complexity" evidence="1">
    <location>
        <begin position="38"/>
        <end position="49"/>
    </location>
</feature>
<dbReference type="Proteomes" id="UP000720508">
    <property type="component" value="Unassembled WGS sequence"/>
</dbReference>
<reference evidence="3 4" key="1">
    <citation type="submission" date="2021-06" db="EMBL/GenBank/DDBJ databases">
        <authorList>
            <person name="Pan X."/>
        </authorList>
    </citation>
    <scope>NUCLEOTIDE SEQUENCE [LARGE SCALE GENOMIC DNA]</scope>
    <source>
        <strain evidence="3 4">4503</strain>
    </source>
</reference>
<evidence type="ECO:0000313" key="3">
    <source>
        <dbReference type="EMBL" id="MBU3867136.1"/>
    </source>
</evidence>
<feature type="domain" description="Histidine kinase/HSP90-like ATPase" evidence="2">
    <location>
        <begin position="13"/>
        <end position="117"/>
    </location>
</feature>
<accession>A0ABS6CK21</accession>
<proteinExistence type="predicted"/>
<dbReference type="InterPro" id="IPR003594">
    <property type="entry name" value="HATPase_dom"/>
</dbReference>
<comment type="caution">
    <text evidence="3">The sequence shown here is derived from an EMBL/GenBank/DDBJ whole genome shotgun (WGS) entry which is preliminary data.</text>
</comment>
<sequence length="127" mass="13820">MVTDRLAGWALTSRVDPLQLIVSELIGNTVRHASGRPDQNAQNSQNDQSHPSGMVRLRLLHLETRVVCEVYDGSEATPRVRHPALTDEFGRGLQLVALSSDGCGTRYTEGGKCVWARLDISPVATAP</sequence>
<evidence type="ECO:0000256" key="1">
    <source>
        <dbReference type="SAM" id="MobiDB-lite"/>
    </source>
</evidence>
<feature type="region of interest" description="Disordered" evidence="1">
    <location>
        <begin position="32"/>
        <end position="52"/>
    </location>
</feature>
<evidence type="ECO:0000313" key="4">
    <source>
        <dbReference type="Proteomes" id="UP000720508"/>
    </source>
</evidence>
<keyword evidence="4" id="KW-1185">Reference proteome</keyword>
<dbReference type="EMBL" id="JAHLEM010000281">
    <property type="protein sequence ID" value="MBU3867136.1"/>
    <property type="molecule type" value="Genomic_DNA"/>
</dbReference>
<evidence type="ECO:0000259" key="2">
    <source>
        <dbReference type="Pfam" id="PF13581"/>
    </source>
</evidence>
<dbReference type="Pfam" id="PF13581">
    <property type="entry name" value="HATPase_c_2"/>
    <property type="match status" value="1"/>
</dbReference>
<protein>
    <submittedName>
        <fullName evidence="3">ATP-binding protein</fullName>
    </submittedName>
</protein>
<keyword evidence="3" id="KW-0547">Nucleotide-binding</keyword>
<keyword evidence="3" id="KW-0067">ATP-binding</keyword>
<dbReference type="InterPro" id="IPR050267">
    <property type="entry name" value="Anti-sigma-factor_SerPK"/>
</dbReference>
<gene>
    <name evidence="3" type="ORF">KN815_24665</name>
</gene>